<comment type="caution">
    <text evidence="1">The sequence shown here is derived from an EMBL/GenBank/DDBJ whole genome shotgun (WGS) entry which is preliminary data.</text>
</comment>
<protein>
    <submittedName>
        <fullName evidence="1">Uncharacterized protein</fullName>
    </submittedName>
</protein>
<dbReference type="EMBL" id="JAUTBK010000002">
    <property type="protein sequence ID" value="MDQ1207229.1"/>
    <property type="molecule type" value="Genomic_DNA"/>
</dbReference>
<evidence type="ECO:0000313" key="2">
    <source>
        <dbReference type="Proteomes" id="UP001233360"/>
    </source>
</evidence>
<accession>A0ABU0URQ8</accession>
<dbReference type="Proteomes" id="UP001233360">
    <property type="component" value="Unassembled WGS sequence"/>
</dbReference>
<organism evidence="1 2">
    <name type="scientific">Acinetobacter baylyi</name>
    <dbReference type="NCBI Taxonomy" id="202950"/>
    <lineage>
        <taxon>Bacteria</taxon>
        <taxon>Pseudomonadati</taxon>
        <taxon>Pseudomonadota</taxon>
        <taxon>Gammaproteobacteria</taxon>
        <taxon>Moraxellales</taxon>
        <taxon>Moraxellaceae</taxon>
        <taxon>Acinetobacter</taxon>
    </lineage>
</organism>
<name>A0ABU0URQ8_ACIBI</name>
<sequence length="89" mass="10235">MSDSQDVYPVFTVSALDLATHETCLILEDQHWNIIEVFHTNDLDEAMNKLNEFNESYPKALMTNNAILATHYYQYRIEALKNLIKAEGG</sequence>
<gene>
    <name evidence="1" type="ORF">QE380_000152</name>
</gene>
<evidence type="ECO:0000313" key="1">
    <source>
        <dbReference type="EMBL" id="MDQ1207229.1"/>
    </source>
</evidence>
<keyword evidence="2" id="KW-1185">Reference proteome</keyword>
<proteinExistence type="predicted"/>
<reference evidence="1 2" key="1">
    <citation type="submission" date="2023-07" db="EMBL/GenBank/DDBJ databases">
        <title>Functional and genomic diversity of the sorghum phyllosphere microbiome.</title>
        <authorList>
            <person name="Shade A."/>
        </authorList>
    </citation>
    <scope>NUCLEOTIDE SEQUENCE [LARGE SCALE GENOMIC DNA]</scope>
    <source>
        <strain evidence="1 2">SORGH_AS_0887</strain>
    </source>
</reference>
<dbReference type="RefSeq" id="WP_307001295.1">
    <property type="nucleotide sequence ID" value="NZ_JAUTBK010000002.1"/>
</dbReference>